<dbReference type="OrthoDB" id="10011589at2"/>
<proteinExistence type="predicted"/>
<gene>
    <name evidence="2" type="ORF">SAMN05660235_02175</name>
</gene>
<organism evidence="2 3">
    <name type="scientific">Sporolituus thermophilus DSM 23256</name>
    <dbReference type="NCBI Taxonomy" id="1123285"/>
    <lineage>
        <taxon>Bacteria</taxon>
        <taxon>Bacillati</taxon>
        <taxon>Bacillota</taxon>
        <taxon>Negativicutes</taxon>
        <taxon>Selenomonadales</taxon>
        <taxon>Sporomusaceae</taxon>
        <taxon>Sporolituus</taxon>
    </lineage>
</organism>
<feature type="signal peptide" evidence="1">
    <location>
        <begin position="1"/>
        <end position="29"/>
    </location>
</feature>
<protein>
    <submittedName>
        <fullName evidence="2">Uncharacterized protein</fullName>
    </submittedName>
</protein>
<sequence length="222" mass="24732">MNLFNQINQKKLLLIALLCLLFLTNFVYANPTTDEYNFNFKFNQQDDTRPKVVFLPIVDRSGLHKKYSTAAIETINERVEKQFSADKFILLKGEKIDKTVKEFPFENYDAPVLNELIALGKKFDADYIMFFSLEPIKAGASGFGIGVGAGKIKIDLAMKAKYVDVKKGEYVFNQVLAEQGSSSAVTIGIFGGVSPKHATVEATNKCMDKFFAGIAGIYKINP</sequence>
<dbReference type="STRING" id="1123285.SAMN05660235_02175"/>
<evidence type="ECO:0000313" key="3">
    <source>
        <dbReference type="Proteomes" id="UP000243333"/>
    </source>
</evidence>
<dbReference type="Proteomes" id="UP000243333">
    <property type="component" value="Unassembled WGS sequence"/>
</dbReference>
<dbReference type="EMBL" id="FNBU01000017">
    <property type="protein sequence ID" value="SDF61394.1"/>
    <property type="molecule type" value="Genomic_DNA"/>
</dbReference>
<evidence type="ECO:0000256" key="1">
    <source>
        <dbReference type="SAM" id="SignalP"/>
    </source>
</evidence>
<keyword evidence="1" id="KW-0732">Signal</keyword>
<reference evidence="3" key="1">
    <citation type="submission" date="2016-10" db="EMBL/GenBank/DDBJ databases">
        <authorList>
            <person name="Varghese N."/>
            <person name="Submissions S."/>
        </authorList>
    </citation>
    <scope>NUCLEOTIDE SEQUENCE [LARGE SCALE GENOMIC DNA]</scope>
    <source>
        <strain evidence="3">DSM 23256</strain>
    </source>
</reference>
<evidence type="ECO:0000313" key="2">
    <source>
        <dbReference type="EMBL" id="SDF61394.1"/>
    </source>
</evidence>
<feature type="chain" id="PRO_5017238906" evidence="1">
    <location>
        <begin position="30"/>
        <end position="222"/>
    </location>
</feature>
<dbReference type="AlphaFoldDB" id="A0A1G7MI88"/>
<keyword evidence="3" id="KW-1185">Reference proteome</keyword>
<accession>A0A1G7MI88</accession>
<dbReference type="RefSeq" id="WP_093690777.1">
    <property type="nucleotide sequence ID" value="NZ_FNBU01000017.1"/>
</dbReference>
<name>A0A1G7MI88_9FIRM</name>